<dbReference type="VEuPathDB" id="FungiDB:EYZ11_005616"/>
<proteinExistence type="predicted"/>
<dbReference type="PROSITE" id="PS50048">
    <property type="entry name" value="ZN2_CY6_FUNGAL_2"/>
    <property type="match status" value="1"/>
</dbReference>
<protein>
    <recommendedName>
        <fullName evidence="5">Zn(2)-C6 fungal-type domain-containing protein</fullName>
    </recommendedName>
</protein>
<dbReference type="InterPro" id="IPR036864">
    <property type="entry name" value="Zn2-C6_fun-type_DNA-bd_sf"/>
</dbReference>
<keyword evidence="4" id="KW-0539">Nucleus</keyword>
<sequence>MPSRRSHTKSRNGCLRCKRRHVKCDEGTPKCSLCRKRRLECIYPPPPADADGQDPSTPNDGVEAIASSAELPLPTRMIEMRLFHHYLTVSYITMCQGSLDANHFQSIVPRMAMSHPYLLDSLLAFSSLHLASIEVDDKCQWLEVALMYQNRACSTLSQVLADFSLESCGPAFVSSIFIMLCATAYPCISQDSRAFDPLAHVLETRRLIAGCSFLFQQLGKMEQLGEMKGWLQYNDPDKPQAADELESKSDPEMVRLRRELLDSLDRLRGNIDHVDEPHTAAYLSTWEFLQAAVKQWPFGGPNGGILAFPINISKAYIELLKEGEWMARILFLHHGVSMHLISDKWFVRDWGRRQVAAILQSLEEAPPEWTDTLAWSRQAVGLDRTSSN</sequence>
<dbReference type="RefSeq" id="XP_033421436.1">
    <property type="nucleotide sequence ID" value="XM_033575581.1"/>
</dbReference>
<dbReference type="InterPro" id="IPR001138">
    <property type="entry name" value="Zn2Cys6_DnaBD"/>
</dbReference>
<dbReference type="PANTHER" id="PTHR47784:SF14">
    <property type="entry name" value="ZN(II)2CYS6 TRANSCRIPTION FACTOR (EUROFUNG)"/>
    <property type="match status" value="1"/>
</dbReference>
<dbReference type="EMBL" id="QUQM01000008">
    <property type="protein sequence ID" value="KAA8642074.1"/>
    <property type="molecule type" value="Genomic_DNA"/>
</dbReference>
<evidence type="ECO:0000259" key="5">
    <source>
        <dbReference type="PROSITE" id="PS50048"/>
    </source>
</evidence>
<evidence type="ECO:0000256" key="3">
    <source>
        <dbReference type="ARBA" id="ARBA00023163"/>
    </source>
</evidence>
<dbReference type="GO" id="GO:0008270">
    <property type="term" value="F:zinc ion binding"/>
    <property type="evidence" value="ECO:0007669"/>
    <property type="project" value="InterPro"/>
</dbReference>
<evidence type="ECO:0000256" key="2">
    <source>
        <dbReference type="ARBA" id="ARBA00023125"/>
    </source>
</evidence>
<dbReference type="Proteomes" id="UP000324241">
    <property type="component" value="Unassembled WGS sequence"/>
</dbReference>
<evidence type="ECO:0000313" key="7">
    <source>
        <dbReference type="Proteomes" id="UP000324241"/>
    </source>
</evidence>
<keyword evidence="3" id="KW-0804">Transcription</keyword>
<keyword evidence="2" id="KW-0238">DNA-binding</keyword>
<accession>A0A5M9M9S8</accession>
<evidence type="ECO:0000313" key="6">
    <source>
        <dbReference type="EMBL" id="KAA8642074.1"/>
    </source>
</evidence>
<dbReference type="PROSITE" id="PS00463">
    <property type="entry name" value="ZN2_CY6_FUNGAL_1"/>
    <property type="match status" value="1"/>
</dbReference>
<dbReference type="OrthoDB" id="4937900at2759"/>
<dbReference type="CDD" id="cd00067">
    <property type="entry name" value="GAL4"/>
    <property type="match status" value="1"/>
</dbReference>
<dbReference type="VEuPathDB" id="FungiDB:EYZ11_005623"/>
<dbReference type="InterPro" id="IPR053157">
    <property type="entry name" value="Sterol_Uptake_Regulator"/>
</dbReference>
<gene>
    <name evidence="6" type="ORF">ATNIH1004_011015</name>
</gene>
<comment type="caution">
    <text evidence="6">The sequence shown here is derived from an EMBL/GenBank/DDBJ whole genome shotgun (WGS) entry which is preliminary data.</text>
</comment>
<dbReference type="Pfam" id="PF00172">
    <property type="entry name" value="Zn_clus"/>
    <property type="match status" value="1"/>
</dbReference>
<dbReference type="GO" id="GO:0003677">
    <property type="term" value="F:DNA binding"/>
    <property type="evidence" value="ECO:0007669"/>
    <property type="project" value="UniProtKB-KW"/>
</dbReference>
<dbReference type="InterPro" id="IPR021858">
    <property type="entry name" value="Fun_TF"/>
</dbReference>
<evidence type="ECO:0000256" key="1">
    <source>
        <dbReference type="ARBA" id="ARBA00023015"/>
    </source>
</evidence>
<reference evidence="6 7" key="1">
    <citation type="submission" date="2019-08" db="EMBL/GenBank/DDBJ databases">
        <title>The genome sequence of a newly discovered highly antifungal drug resistant Aspergillus species, Aspergillus tanneri NIH 1004.</title>
        <authorList>
            <person name="Mounaud S."/>
            <person name="Singh I."/>
            <person name="Joardar V."/>
            <person name="Pakala S."/>
            <person name="Pakala S."/>
            <person name="Venepally P."/>
            <person name="Chung J.K."/>
            <person name="Losada L."/>
            <person name="Nierman W.C."/>
        </authorList>
    </citation>
    <scope>NUCLEOTIDE SEQUENCE [LARGE SCALE GENOMIC DNA]</scope>
    <source>
        <strain evidence="6 7">NIH1004</strain>
    </source>
</reference>
<organism evidence="6 7">
    <name type="scientific">Aspergillus tanneri</name>
    <dbReference type="NCBI Taxonomy" id="1220188"/>
    <lineage>
        <taxon>Eukaryota</taxon>
        <taxon>Fungi</taxon>
        <taxon>Dikarya</taxon>
        <taxon>Ascomycota</taxon>
        <taxon>Pezizomycotina</taxon>
        <taxon>Eurotiomycetes</taxon>
        <taxon>Eurotiomycetidae</taxon>
        <taxon>Eurotiales</taxon>
        <taxon>Aspergillaceae</taxon>
        <taxon>Aspergillus</taxon>
        <taxon>Aspergillus subgen. Circumdati</taxon>
    </lineage>
</organism>
<dbReference type="SMART" id="SM00066">
    <property type="entry name" value="GAL4"/>
    <property type="match status" value="1"/>
</dbReference>
<evidence type="ECO:0000256" key="4">
    <source>
        <dbReference type="ARBA" id="ARBA00023242"/>
    </source>
</evidence>
<name>A0A5M9M9S8_9EURO</name>
<dbReference type="SUPFAM" id="SSF57701">
    <property type="entry name" value="Zn2/Cys6 DNA-binding domain"/>
    <property type="match status" value="1"/>
</dbReference>
<dbReference type="Pfam" id="PF11951">
    <property type="entry name" value="Fungal_trans_2"/>
    <property type="match status" value="1"/>
</dbReference>
<feature type="domain" description="Zn(2)-C6 fungal-type" evidence="5">
    <location>
        <begin position="13"/>
        <end position="43"/>
    </location>
</feature>
<dbReference type="Gene3D" id="4.10.240.10">
    <property type="entry name" value="Zn(2)-C6 fungal-type DNA-binding domain"/>
    <property type="match status" value="1"/>
</dbReference>
<dbReference type="GeneID" id="54333716"/>
<keyword evidence="1" id="KW-0805">Transcription regulation</keyword>
<dbReference type="GO" id="GO:0001228">
    <property type="term" value="F:DNA-binding transcription activator activity, RNA polymerase II-specific"/>
    <property type="evidence" value="ECO:0007669"/>
    <property type="project" value="TreeGrafter"/>
</dbReference>
<dbReference type="AlphaFoldDB" id="A0A5M9M9S8"/>
<dbReference type="PANTHER" id="PTHR47784">
    <property type="entry name" value="STEROL UPTAKE CONTROL PROTEIN 2"/>
    <property type="match status" value="1"/>
</dbReference>